<sequence length="131" mass="13599">MTDRASPGRFVCSFDGNRNMEMKDVVAALSALAQASRLAIFRTLVGAGPGGLPAGRVSELTGIAPSSLSFHLKELSHAGLAASRQDGRFVIYTARYETMEALLAYLTAHCCSGEACLPGLAAAAVAPPQMA</sequence>
<gene>
    <name evidence="5" type="ordered locus">Tbd_1736</name>
</gene>
<keyword evidence="3" id="KW-0804">Transcription</keyword>
<dbReference type="CDD" id="cd00090">
    <property type="entry name" value="HTH_ARSR"/>
    <property type="match status" value="1"/>
</dbReference>
<dbReference type="InterPro" id="IPR001845">
    <property type="entry name" value="HTH_ArsR_DNA-bd_dom"/>
</dbReference>
<dbReference type="EMBL" id="CP000116">
    <property type="protein sequence ID" value="AAZ97689.1"/>
    <property type="molecule type" value="Genomic_DNA"/>
</dbReference>
<keyword evidence="6" id="KW-1185">Reference proteome</keyword>
<proteinExistence type="predicted"/>
<dbReference type="PROSITE" id="PS50987">
    <property type="entry name" value="HTH_ARSR_2"/>
    <property type="match status" value="1"/>
</dbReference>
<name>Q3SI44_THIDA</name>
<keyword evidence="2" id="KW-0238">DNA-binding</keyword>
<reference evidence="5 6" key="1">
    <citation type="journal article" date="2006" name="J. Bacteriol.">
        <title>The genome sequence of the obligately chemolithoautotrophic, facultatively anaerobic bacterium Thiobacillus denitrificans.</title>
        <authorList>
            <person name="Beller H.R."/>
            <person name="Chain P.S."/>
            <person name="Letain T.E."/>
            <person name="Chakicherla A."/>
            <person name="Larimer F.W."/>
            <person name="Richardson P.M."/>
            <person name="Coleman M.A."/>
            <person name="Wood A.P."/>
            <person name="Kelly D.P."/>
        </authorList>
    </citation>
    <scope>NUCLEOTIDE SEQUENCE [LARGE SCALE GENOMIC DNA]</scope>
    <source>
        <strain evidence="5 6">ATCC 25259</strain>
    </source>
</reference>
<dbReference type="GO" id="GO:0003700">
    <property type="term" value="F:DNA-binding transcription factor activity"/>
    <property type="evidence" value="ECO:0007669"/>
    <property type="project" value="InterPro"/>
</dbReference>
<protein>
    <submittedName>
        <fullName evidence="5">Putative Transcriptional Regulator, ArsR family</fullName>
    </submittedName>
</protein>
<dbReference type="GO" id="GO:0003677">
    <property type="term" value="F:DNA binding"/>
    <property type="evidence" value="ECO:0007669"/>
    <property type="project" value="UniProtKB-KW"/>
</dbReference>
<dbReference type="HOGENOM" id="CLU_097806_2_0_4"/>
<dbReference type="Proteomes" id="UP000008291">
    <property type="component" value="Chromosome"/>
</dbReference>
<dbReference type="STRING" id="292415.Tbd_1736"/>
<dbReference type="NCBIfam" id="NF033788">
    <property type="entry name" value="HTH_metalloreg"/>
    <property type="match status" value="1"/>
</dbReference>
<evidence type="ECO:0000256" key="3">
    <source>
        <dbReference type="ARBA" id="ARBA00023163"/>
    </source>
</evidence>
<dbReference type="InterPro" id="IPR011991">
    <property type="entry name" value="ArsR-like_HTH"/>
</dbReference>
<evidence type="ECO:0000313" key="6">
    <source>
        <dbReference type="Proteomes" id="UP000008291"/>
    </source>
</evidence>
<keyword evidence="1" id="KW-0805">Transcription regulation</keyword>
<evidence type="ECO:0000259" key="4">
    <source>
        <dbReference type="PROSITE" id="PS50987"/>
    </source>
</evidence>
<accession>Q3SI44</accession>
<dbReference type="Pfam" id="PF12840">
    <property type="entry name" value="HTH_20"/>
    <property type="match status" value="1"/>
</dbReference>
<dbReference type="SMART" id="SM00418">
    <property type="entry name" value="HTH_ARSR"/>
    <property type="match status" value="1"/>
</dbReference>
<dbReference type="PRINTS" id="PR00778">
    <property type="entry name" value="HTHARSR"/>
</dbReference>
<dbReference type="PANTHER" id="PTHR43132:SF2">
    <property type="entry name" value="ARSENICAL RESISTANCE OPERON REPRESSOR ARSR-RELATED"/>
    <property type="match status" value="1"/>
</dbReference>
<dbReference type="eggNOG" id="COG0640">
    <property type="taxonomic scope" value="Bacteria"/>
</dbReference>
<evidence type="ECO:0000313" key="5">
    <source>
        <dbReference type="EMBL" id="AAZ97689.1"/>
    </source>
</evidence>
<feature type="domain" description="HTH arsR-type" evidence="4">
    <location>
        <begin position="17"/>
        <end position="114"/>
    </location>
</feature>
<dbReference type="PANTHER" id="PTHR43132">
    <property type="entry name" value="ARSENICAL RESISTANCE OPERON REPRESSOR ARSR-RELATED"/>
    <property type="match status" value="1"/>
</dbReference>
<dbReference type="InterPro" id="IPR051011">
    <property type="entry name" value="Metal_resp_trans_reg"/>
</dbReference>
<dbReference type="InterPro" id="IPR036388">
    <property type="entry name" value="WH-like_DNA-bd_sf"/>
</dbReference>
<evidence type="ECO:0000256" key="2">
    <source>
        <dbReference type="ARBA" id="ARBA00023125"/>
    </source>
</evidence>
<organism evidence="5 6">
    <name type="scientific">Thiobacillus denitrificans (strain ATCC 25259 / T1)</name>
    <dbReference type="NCBI Taxonomy" id="292415"/>
    <lineage>
        <taxon>Bacteria</taxon>
        <taxon>Pseudomonadati</taxon>
        <taxon>Pseudomonadota</taxon>
        <taxon>Betaproteobacteria</taxon>
        <taxon>Nitrosomonadales</taxon>
        <taxon>Thiobacillaceae</taxon>
        <taxon>Thiobacillus</taxon>
    </lineage>
</organism>
<dbReference type="InterPro" id="IPR036390">
    <property type="entry name" value="WH_DNA-bd_sf"/>
</dbReference>
<evidence type="ECO:0000256" key="1">
    <source>
        <dbReference type="ARBA" id="ARBA00023015"/>
    </source>
</evidence>
<dbReference type="SUPFAM" id="SSF46785">
    <property type="entry name" value="Winged helix' DNA-binding domain"/>
    <property type="match status" value="1"/>
</dbReference>
<dbReference type="KEGG" id="tbd:Tbd_1736"/>
<dbReference type="AlphaFoldDB" id="Q3SI44"/>
<dbReference type="Gene3D" id="1.10.10.10">
    <property type="entry name" value="Winged helix-like DNA-binding domain superfamily/Winged helix DNA-binding domain"/>
    <property type="match status" value="1"/>
</dbReference>